<dbReference type="GO" id="GO:0046872">
    <property type="term" value="F:metal ion binding"/>
    <property type="evidence" value="ECO:0007669"/>
    <property type="project" value="UniProtKB-UniRule"/>
</dbReference>
<dbReference type="CDD" id="cd22318">
    <property type="entry name" value="DNA2_N-like"/>
    <property type="match status" value="1"/>
</dbReference>
<dbReference type="Gene3D" id="3.90.320.10">
    <property type="match status" value="1"/>
</dbReference>
<evidence type="ECO:0000259" key="21">
    <source>
        <dbReference type="Pfam" id="PF08696"/>
    </source>
</evidence>
<keyword evidence="4 19" id="KW-0235">DNA replication</keyword>
<evidence type="ECO:0000256" key="19">
    <source>
        <dbReference type="RuleBase" id="RU367041"/>
    </source>
</evidence>
<dbReference type="SUPFAM" id="SSF52540">
    <property type="entry name" value="P-loop containing nucleoside triphosphate hydrolases"/>
    <property type="match status" value="1"/>
</dbReference>
<keyword evidence="9 19" id="KW-0378">Hydrolase</keyword>
<evidence type="ECO:0000256" key="10">
    <source>
        <dbReference type="ARBA" id="ARBA00022806"/>
    </source>
</evidence>
<evidence type="ECO:0000256" key="2">
    <source>
        <dbReference type="ARBA" id="ARBA00007913"/>
    </source>
</evidence>
<evidence type="ECO:0000313" key="25">
    <source>
        <dbReference type="Proteomes" id="UP000075886"/>
    </source>
</evidence>
<comment type="catalytic activity">
    <reaction evidence="18 19">
        <text>ATP + H2O = ADP + phosphate + H(+)</text>
        <dbReference type="Rhea" id="RHEA:13065"/>
        <dbReference type="ChEBI" id="CHEBI:15377"/>
        <dbReference type="ChEBI" id="CHEBI:15378"/>
        <dbReference type="ChEBI" id="CHEBI:30616"/>
        <dbReference type="ChEBI" id="CHEBI:43474"/>
        <dbReference type="ChEBI" id="CHEBI:456216"/>
        <dbReference type="EC" id="3.6.4.12"/>
    </reaction>
</comment>
<evidence type="ECO:0000256" key="6">
    <source>
        <dbReference type="ARBA" id="ARBA00022723"/>
    </source>
</evidence>
<dbReference type="AlphaFoldDB" id="A0A182QR79"/>
<dbReference type="GO" id="GO:0071932">
    <property type="term" value="P:replication fork reversal"/>
    <property type="evidence" value="ECO:0007669"/>
    <property type="project" value="TreeGrafter"/>
</dbReference>
<feature type="domain" description="DNA2/NAM7 helicase helicase" evidence="22">
    <location>
        <begin position="663"/>
        <end position="759"/>
    </location>
</feature>
<reference evidence="24" key="2">
    <citation type="submission" date="2020-05" db="UniProtKB">
        <authorList>
            <consortium name="EnsemblMetazoa"/>
        </authorList>
    </citation>
    <scope>IDENTIFICATION</scope>
    <source>
        <strain evidence="24">FAR1</strain>
    </source>
</reference>
<keyword evidence="7 19" id="KW-0547">Nucleotide-binding</keyword>
<dbReference type="GO" id="GO:0005524">
    <property type="term" value="F:ATP binding"/>
    <property type="evidence" value="ECO:0007669"/>
    <property type="project" value="UniProtKB-UniRule"/>
</dbReference>
<dbReference type="InterPro" id="IPR041677">
    <property type="entry name" value="DNA2/NAM7_AAA_11"/>
</dbReference>
<dbReference type="Gene3D" id="3.40.50.300">
    <property type="entry name" value="P-loop containing nucleotide triphosphate hydrolases"/>
    <property type="match status" value="2"/>
</dbReference>
<comment type="function">
    <text evidence="19">Key enzyme involved in DNA replication and DNA repair. Involved in Okazaki fragments processing by cleaving long flaps that escape FEN1: flaps that are longer than 27 nucleotides are coated by replication protein A complex (RPA), leading to recruit DNA2 which cleaves the flap until it is too short to bind RPA and becomes a substrate for FEN1. Also involved in 5'-end resection of DNA during double-strand break (DSB) repair by mediating the cleavage of 5'-ssDNA.</text>
</comment>
<dbReference type="CDD" id="cd18808">
    <property type="entry name" value="SF1_C_Upf1"/>
    <property type="match status" value="1"/>
</dbReference>
<feature type="compositionally biased region" description="Basic and acidic residues" evidence="20">
    <location>
        <begin position="1"/>
        <end position="19"/>
    </location>
</feature>
<evidence type="ECO:0000256" key="7">
    <source>
        <dbReference type="ARBA" id="ARBA00022741"/>
    </source>
</evidence>
<evidence type="ECO:0000256" key="8">
    <source>
        <dbReference type="ARBA" id="ARBA00022763"/>
    </source>
</evidence>
<evidence type="ECO:0000259" key="23">
    <source>
        <dbReference type="Pfam" id="PF13087"/>
    </source>
</evidence>
<dbReference type="EMBL" id="AXCN02002217">
    <property type="status" value="NOT_ANNOTATED_CDS"/>
    <property type="molecule type" value="Genomic_DNA"/>
</dbReference>
<keyword evidence="6 19" id="KW-0479">Metal-binding</keyword>
<evidence type="ECO:0000256" key="16">
    <source>
        <dbReference type="ARBA" id="ARBA00023242"/>
    </source>
</evidence>
<dbReference type="InterPro" id="IPR047187">
    <property type="entry name" value="SF1_C_Upf1"/>
</dbReference>
<dbReference type="Pfam" id="PF08696">
    <property type="entry name" value="Dna2"/>
    <property type="match status" value="1"/>
</dbReference>
<evidence type="ECO:0000256" key="4">
    <source>
        <dbReference type="ARBA" id="ARBA00022705"/>
    </source>
</evidence>
<feature type="domain" description="DNA2/NAM7 helicase-like C-terminal" evidence="23">
    <location>
        <begin position="843"/>
        <end position="1102"/>
    </location>
</feature>
<dbReference type="InterPro" id="IPR041679">
    <property type="entry name" value="DNA2/NAM7-like_C"/>
</dbReference>
<dbReference type="GO" id="GO:0017108">
    <property type="term" value="F:5'-flap endonuclease activity"/>
    <property type="evidence" value="ECO:0007669"/>
    <property type="project" value="UniProtKB-UniRule"/>
</dbReference>
<keyword evidence="14 19" id="KW-0238">DNA-binding</keyword>
<comment type="subcellular location">
    <subcellularLocation>
        <location evidence="19">Nucleus</location>
    </subcellularLocation>
    <subcellularLocation>
        <location evidence="19">Chromosome</location>
    </subcellularLocation>
</comment>
<sequence>MERVEPKVRKLDNQSEEHKMKRGLSPVFDSSEPNSKKIVAKNGTNSENIDDFLMDLDEEWTNQLCIPNEELFVLDLSTWKRCKILTVEPFGNKYTKITLEDKRSKEKALCHLFPPWNKIEHIAPGITVSVLASKDHENAGHFVVNANMGFFVTNPDQLVSGTTVVGSLFCQRRGVLQELFRLPDSENKQMVIGTITHSIFQKCILEDSCKTLEDVTKIATNVMKTKKCISLLHATNMSIQEALGLVDPYLREIEIFISNYLRSRLKHTANCHKNRDDSQQLMINAVEDIEENIWCYQLGLKGKIDATVSLCTDEESRKNEKLPLELKTGRASYSFEHVGQLALYEMMMELIGHRVGGGLLLYLRDRKCSRMVANRNMKRDLIMLRNEVAHYFSAWMTPSETMDHYIKEPVPLKLNLPEPINNERACAKCPYNTVCIALLKREHETGIHPRNSGIMLISEESCSHLTNVEIDYFIRWTGLIYLEQQESSMTHTVRNIWNKTPEERCEKGLCIVGLTLLTPVRAIDDLYFHTFALNHPNVDHNEAASNTLSSVPEIFQIGEYVICSTTNRIAVASGHIISRAGHELVVSFERDLSTNYNGETFILDQSSPYQSTGFNLSNLAMLLRKDDLSTRLRRFIVDREIPSFTNGILSKSTMPVAKEILKHLNRHQKQAALKAAATTSYCLLKGLPGTGKTQTIVGLIRLLSALGESILLTSNTHSAVDNVLKRLLPFEDIKFIRLGSIDRIDPALKPYAETVLTENCETPEQLVEVYNQFNFVAVTCQGSGHPMIAQRTFDYCIVDEATQVFQASIIRPLLHSKRFLLVGDPEQLPPVIRSATARTLGASESLFHRLDQEGSYFILPTQYRMNRVITKLANDLTYDGKLVCGNDIVANATLKLPNWHAIRRIYEVERWLMKTISNQIDLSAVILDTGNTHQLNLKCQQMNELRLSSRLVTNVTECANIPETALVVYICLALLRAGVKSETIGVIAPFRAQVELIRVNIQKLSHKQKSTQRPLSTMNSIDLSYTETDKGDIEVNTVDQFQGKDKKVIIYSCTKSFNPTDAVEDSTNEDSDRKPNEILSDKRRLTVAITRAQEKLIIVGDRSSLESYGPFKKLLKVMSKISTFPIIDKKDGFEWNNLFDLLVCLSE</sequence>
<dbReference type="Pfam" id="PF13086">
    <property type="entry name" value="AAA_11"/>
    <property type="match status" value="2"/>
</dbReference>
<evidence type="ECO:0000256" key="3">
    <source>
        <dbReference type="ARBA" id="ARBA00022485"/>
    </source>
</evidence>
<dbReference type="InterPro" id="IPR011604">
    <property type="entry name" value="PDDEXK-like_dom_sf"/>
</dbReference>
<dbReference type="GO" id="GO:0017116">
    <property type="term" value="F:single-stranded DNA helicase activity"/>
    <property type="evidence" value="ECO:0007669"/>
    <property type="project" value="UniProtKB-UniRule"/>
</dbReference>
<accession>A0A182QR79</accession>
<dbReference type="STRING" id="69004.A0A182QR79"/>
<keyword evidence="3 19" id="KW-0004">4Fe-4S</keyword>
<keyword evidence="13 19" id="KW-0411">Iron-sulfur</keyword>
<keyword evidence="19" id="KW-0158">Chromosome</keyword>
<keyword evidence="25" id="KW-1185">Reference proteome</keyword>
<evidence type="ECO:0000256" key="13">
    <source>
        <dbReference type="ARBA" id="ARBA00023014"/>
    </source>
</evidence>
<keyword evidence="12 19" id="KW-0408">Iron</keyword>
<keyword evidence="11 19" id="KW-0067">ATP-binding</keyword>
<keyword evidence="15 19" id="KW-0234">DNA repair</keyword>
<keyword evidence="5 19" id="KW-0540">Nuclease</keyword>
<evidence type="ECO:0000256" key="17">
    <source>
        <dbReference type="ARBA" id="ARBA00023268"/>
    </source>
</evidence>
<comment type="cofactor">
    <cofactor evidence="1">
        <name>[4Fe-4S] cluster</name>
        <dbReference type="ChEBI" id="CHEBI:49883"/>
    </cofactor>
</comment>
<dbReference type="GO" id="GO:0005737">
    <property type="term" value="C:cytoplasm"/>
    <property type="evidence" value="ECO:0007669"/>
    <property type="project" value="TreeGrafter"/>
</dbReference>
<evidence type="ECO:0000256" key="15">
    <source>
        <dbReference type="ARBA" id="ARBA00023204"/>
    </source>
</evidence>
<dbReference type="Proteomes" id="UP000075886">
    <property type="component" value="Unassembled WGS sequence"/>
</dbReference>
<keyword evidence="8 19" id="KW-0227">DNA damage</keyword>
<evidence type="ECO:0000256" key="9">
    <source>
        <dbReference type="ARBA" id="ARBA00022801"/>
    </source>
</evidence>
<evidence type="ECO:0000256" key="11">
    <source>
        <dbReference type="ARBA" id="ARBA00022840"/>
    </source>
</evidence>
<dbReference type="EC" id="3.1.-.-" evidence="19"/>
<dbReference type="GO" id="GO:0005694">
    <property type="term" value="C:chromosome"/>
    <property type="evidence" value="ECO:0007669"/>
    <property type="project" value="UniProtKB-SubCell"/>
</dbReference>
<dbReference type="Pfam" id="PF13087">
    <property type="entry name" value="AAA_12"/>
    <property type="match status" value="1"/>
</dbReference>
<protein>
    <recommendedName>
        <fullName evidence="19">DNA replication ATP-dependent helicase/nuclease</fullName>
        <ecNumber evidence="19">3.1.-.-</ecNumber>
        <ecNumber evidence="19">3.6.4.12</ecNumber>
    </recommendedName>
</protein>
<dbReference type="GO" id="GO:0003677">
    <property type="term" value="F:DNA binding"/>
    <property type="evidence" value="ECO:0007669"/>
    <property type="project" value="UniProtKB-UniRule"/>
</dbReference>
<dbReference type="InterPro" id="IPR014808">
    <property type="entry name" value="DNA_replication_fac_Dna2_N"/>
</dbReference>
<dbReference type="VEuPathDB" id="VectorBase:AFAF015260"/>
<keyword evidence="17 19" id="KW-0511">Multifunctional enzyme</keyword>
<reference evidence="25" key="1">
    <citation type="submission" date="2014-01" db="EMBL/GenBank/DDBJ databases">
        <title>The Genome Sequence of Anopheles farauti FAR1 (V2).</title>
        <authorList>
            <consortium name="The Broad Institute Genomics Platform"/>
            <person name="Neafsey D.E."/>
            <person name="Besansky N."/>
            <person name="Howell P."/>
            <person name="Walton C."/>
            <person name="Young S.K."/>
            <person name="Zeng Q."/>
            <person name="Gargeya S."/>
            <person name="Fitzgerald M."/>
            <person name="Haas B."/>
            <person name="Abouelleil A."/>
            <person name="Allen A.W."/>
            <person name="Alvarado L."/>
            <person name="Arachchi H.M."/>
            <person name="Berlin A.M."/>
            <person name="Chapman S.B."/>
            <person name="Gainer-Dewar J."/>
            <person name="Goldberg J."/>
            <person name="Griggs A."/>
            <person name="Gujja S."/>
            <person name="Hansen M."/>
            <person name="Howarth C."/>
            <person name="Imamovic A."/>
            <person name="Ireland A."/>
            <person name="Larimer J."/>
            <person name="McCowan C."/>
            <person name="Murphy C."/>
            <person name="Pearson M."/>
            <person name="Poon T.W."/>
            <person name="Priest M."/>
            <person name="Roberts A."/>
            <person name="Saif S."/>
            <person name="Shea T."/>
            <person name="Sisk P."/>
            <person name="Sykes S."/>
            <person name="Wortman J."/>
            <person name="Nusbaum C."/>
            <person name="Birren B."/>
        </authorList>
    </citation>
    <scope>NUCLEOTIDE SEQUENCE [LARGE SCALE GENOMIC DNA]</scope>
    <source>
        <strain evidence="25">FAR1</strain>
    </source>
</reference>
<dbReference type="GO" id="GO:0051539">
    <property type="term" value="F:4 iron, 4 sulfur cluster binding"/>
    <property type="evidence" value="ECO:0007669"/>
    <property type="project" value="UniProtKB-UniRule"/>
</dbReference>
<dbReference type="PANTHER" id="PTHR10887:SF433">
    <property type="entry name" value="DNA REPLICATION ATP-DEPENDENT HELICASE_NUCLEASE DNA2"/>
    <property type="match status" value="1"/>
</dbReference>
<name>A0A182QR79_9DIPT</name>
<comment type="similarity">
    <text evidence="2 19">Belongs to the DNA2/NAM7 helicase family.</text>
</comment>
<dbReference type="InterPro" id="IPR027417">
    <property type="entry name" value="P-loop_NTPase"/>
</dbReference>
<evidence type="ECO:0000259" key="22">
    <source>
        <dbReference type="Pfam" id="PF13086"/>
    </source>
</evidence>
<evidence type="ECO:0000256" key="5">
    <source>
        <dbReference type="ARBA" id="ARBA00022722"/>
    </source>
</evidence>
<organism evidence="24 25">
    <name type="scientific">Anopheles farauti</name>
    <dbReference type="NCBI Taxonomy" id="69004"/>
    <lineage>
        <taxon>Eukaryota</taxon>
        <taxon>Metazoa</taxon>
        <taxon>Ecdysozoa</taxon>
        <taxon>Arthropoda</taxon>
        <taxon>Hexapoda</taxon>
        <taxon>Insecta</taxon>
        <taxon>Pterygota</taxon>
        <taxon>Neoptera</taxon>
        <taxon>Endopterygota</taxon>
        <taxon>Diptera</taxon>
        <taxon>Nematocera</taxon>
        <taxon>Culicoidea</taxon>
        <taxon>Culicidae</taxon>
        <taxon>Anophelinae</taxon>
        <taxon>Anopheles</taxon>
    </lineage>
</organism>
<evidence type="ECO:0000256" key="1">
    <source>
        <dbReference type="ARBA" id="ARBA00001966"/>
    </source>
</evidence>
<evidence type="ECO:0000256" key="20">
    <source>
        <dbReference type="SAM" id="MobiDB-lite"/>
    </source>
</evidence>
<dbReference type="EC" id="3.6.4.12" evidence="19"/>
<feature type="region of interest" description="Disordered" evidence="20">
    <location>
        <begin position="1"/>
        <end position="35"/>
    </location>
</feature>
<dbReference type="GO" id="GO:0033567">
    <property type="term" value="P:DNA replication, Okazaki fragment processing"/>
    <property type="evidence" value="ECO:0007669"/>
    <property type="project" value="UniProtKB-UniRule"/>
</dbReference>
<proteinExistence type="inferred from homology"/>
<dbReference type="PANTHER" id="PTHR10887">
    <property type="entry name" value="DNA2/NAM7 HELICASE FAMILY"/>
    <property type="match status" value="1"/>
</dbReference>
<feature type="domain" description="DNA2/NAM7 helicase helicase" evidence="22">
    <location>
        <begin position="767"/>
        <end position="834"/>
    </location>
</feature>
<dbReference type="GO" id="GO:0005634">
    <property type="term" value="C:nucleus"/>
    <property type="evidence" value="ECO:0007669"/>
    <property type="project" value="UniProtKB-SubCell"/>
</dbReference>
<evidence type="ECO:0000256" key="18">
    <source>
        <dbReference type="ARBA" id="ARBA00047995"/>
    </source>
</evidence>
<evidence type="ECO:0000256" key="14">
    <source>
        <dbReference type="ARBA" id="ARBA00023125"/>
    </source>
</evidence>
<evidence type="ECO:0000313" key="24">
    <source>
        <dbReference type="EnsemblMetazoa" id="AFAF015260-PA"/>
    </source>
</evidence>
<dbReference type="GO" id="GO:0016887">
    <property type="term" value="F:ATP hydrolysis activity"/>
    <property type="evidence" value="ECO:0007669"/>
    <property type="project" value="RHEA"/>
</dbReference>
<evidence type="ECO:0000256" key="12">
    <source>
        <dbReference type="ARBA" id="ARBA00023004"/>
    </source>
</evidence>
<keyword evidence="10 19" id="KW-0347">Helicase</keyword>
<keyword evidence="16 19" id="KW-0539">Nucleus</keyword>
<dbReference type="InterPro" id="IPR045055">
    <property type="entry name" value="DNA2/NAM7-like"/>
</dbReference>
<dbReference type="EnsemblMetazoa" id="AFAF015260-RA">
    <property type="protein sequence ID" value="AFAF015260-PA"/>
    <property type="gene ID" value="AFAF015260"/>
</dbReference>
<dbReference type="GO" id="GO:0006281">
    <property type="term" value="P:DNA repair"/>
    <property type="evidence" value="ECO:0007669"/>
    <property type="project" value="UniProtKB-KW"/>
</dbReference>
<feature type="domain" description="DNA replication factor Dna2 N-terminal" evidence="21">
    <location>
        <begin position="102"/>
        <end position="309"/>
    </location>
</feature>